<keyword evidence="2" id="KW-1185">Reference proteome</keyword>
<protein>
    <submittedName>
        <fullName evidence="1">Uncharacterized protein</fullName>
    </submittedName>
</protein>
<comment type="caution">
    <text evidence="1">The sequence shown here is derived from an EMBL/GenBank/DDBJ whole genome shotgun (WGS) entry which is preliminary data.</text>
</comment>
<dbReference type="Proteomes" id="UP001159363">
    <property type="component" value="Chromosome 2"/>
</dbReference>
<sequence>MGQGPDKIIRKKGILKIIVPEYEKDTQCEIKTINRTAVYWKVYQQRIDDIPQQMKNNKTHTDNHSKKIIIDIKELLDFLRDPMITDMLIHFRPYMDEVRQVTEKRNRKRIVLEAITTYLAQNYD</sequence>
<dbReference type="EMBL" id="JARBHB010000002">
    <property type="protein sequence ID" value="KAJ8893408.1"/>
    <property type="molecule type" value="Genomic_DNA"/>
</dbReference>
<evidence type="ECO:0000313" key="2">
    <source>
        <dbReference type="Proteomes" id="UP001159363"/>
    </source>
</evidence>
<accession>A0ABQ9IBX4</accession>
<evidence type="ECO:0000313" key="1">
    <source>
        <dbReference type="EMBL" id="KAJ8893408.1"/>
    </source>
</evidence>
<name>A0ABQ9IBX4_9NEOP</name>
<gene>
    <name evidence="1" type="ORF">PR048_005999</name>
</gene>
<proteinExistence type="predicted"/>
<reference evidence="1 2" key="1">
    <citation type="submission" date="2023-02" db="EMBL/GenBank/DDBJ databases">
        <title>LHISI_Scaffold_Assembly.</title>
        <authorList>
            <person name="Stuart O.P."/>
            <person name="Cleave R."/>
            <person name="Magrath M.J.L."/>
            <person name="Mikheyev A.S."/>
        </authorList>
    </citation>
    <scope>NUCLEOTIDE SEQUENCE [LARGE SCALE GENOMIC DNA]</scope>
    <source>
        <strain evidence="1">Daus_M_001</strain>
        <tissue evidence="1">Leg muscle</tissue>
    </source>
</reference>
<organism evidence="1 2">
    <name type="scientific">Dryococelus australis</name>
    <dbReference type="NCBI Taxonomy" id="614101"/>
    <lineage>
        <taxon>Eukaryota</taxon>
        <taxon>Metazoa</taxon>
        <taxon>Ecdysozoa</taxon>
        <taxon>Arthropoda</taxon>
        <taxon>Hexapoda</taxon>
        <taxon>Insecta</taxon>
        <taxon>Pterygota</taxon>
        <taxon>Neoptera</taxon>
        <taxon>Polyneoptera</taxon>
        <taxon>Phasmatodea</taxon>
        <taxon>Verophasmatodea</taxon>
        <taxon>Anareolatae</taxon>
        <taxon>Phasmatidae</taxon>
        <taxon>Eurycanthinae</taxon>
        <taxon>Dryococelus</taxon>
    </lineage>
</organism>